<accession>A0AAD0AES0</accession>
<dbReference type="GO" id="GO:0016758">
    <property type="term" value="F:hexosyltransferase activity"/>
    <property type="evidence" value="ECO:0007669"/>
    <property type="project" value="UniProtKB-ARBA"/>
</dbReference>
<dbReference type="InterPro" id="IPR001173">
    <property type="entry name" value="Glyco_trans_2-like"/>
</dbReference>
<dbReference type="AlphaFoldDB" id="A0AAD0AES0"/>
<dbReference type="InterPro" id="IPR029044">
    <property type="entry name" value="Nucleotide-diphossugar_trans"/>
</dbReference>
<dbReference type="CDD" id="cd00761">
    <property type="entry name" value="Glyco_tranf_GTA_type"/>
    <property type="match status" value="1"/>
</dbReference>
<proteinExistence type="predicted"/>
<reference evidence="2" key="1">
    <citation type="submission" date="2017-11" db="EMBL/GenBank/DDBJ databases">
        <title>Complete Genome Sequence from Moraxella oslensis YHS isolated from human skin.</title>
        <authorList>
            <person name="Lee K."/>
            <person name="Lim J.Y."/>
            <person name="Hwang I."/>
        </authorList>
    </citation>
    <scope>NUCLEOTIDE SEQUENCE</scope>
    <source>
        <strain evidence="2">YHS</strain>
    </source>
</reference>
<evidence type="ECO:0000313" key="2">
    <source>
        <dbReference type="EMBL" id="ATQ83458.1"/>
    </source>
</evidence>
<dbReference type="Pfam" id="PF00535">
    <property type="entry name" value="Glycos_transf_2"/>
    <property type="match status" value="1"/>
</dbReference>
<evidence type="ECO:0000259" key="1">
    <source>
        <dbReference type="Pfam" id="PF00535"/>
    </source>
</evidence>
<protein>
    <recommendedName>
        <fullName evidence="1">Glycosyltransferase 2-like domain-containing protein</fullName>
    </recommendedName>
</protein>
<gene>
    <name evidence="2" type="ORF">YHS_06225</name>
</gene>
<dbReference type="PANTHER" id="PTHR22916">
    <property type="entry name" value="GLYCOSYLTRANSFERASE"/>
    <property type="match status" value="1"/>
</dbReference>
<sequence>MNMFEQSKINEIKFSVIIPCYNCESFLIDCLDSIFQNELSNDIFFEVILINDGSTDNSLDIMKEYQNKKNNITIHDQANHGVSTARNKGISLAKGQYICFIDADDWIEKDYFESLKSCLNNLPDIIEFGYFTDKNDESIPSKNNRNLGNREKIEAFLVTTSQQEGFWFCYTRAFRREFLINNNLQFNKSVKLGEDGLFILESFNLAKKIVNIRKHLYHIRINKQSVTQIKFKPNLLNQIENQFAIRKNIHLSNIDKKLINKDLANYYVNHSLMLLLNNAANNPEKSFFKKEISLIRDSKIYKDLFSYYSYDWSSPKRSLIVKLFEKRQFLILEKVLRLIYS</sequence>
<dbReference type="SUPFAM" id="SSF53448">
    <property type="entry name" value="Nucleotide-diphospho-sugar transferases"/>
    <property type="match status" value="1"/>
</dbReference>
<dbReference type="EMBL" id="CP024176">
    <property type="protein sequence ID" value="ATQ83458.1"/>
    <property type="molecule type" value="Genomic_DNA"/>
</dbReference>
<dbReference type="PANTHER" id="PTHR22916:SF3">
    <property type="entry name" value="UDP-GLCNAC:BETAGAL BETA-1,3-N-ACETYLGLUCOSAMINYLTRANSFERASE-LIKE PROTEIN 1"/>
    <property type="match status" value="1"/>
</dbReference>
<feature type="domain" description="Glycosyltransferase 2-like" evidence="1">
    <location>
        <begin position="15"/>
        <end position="177"/>
    </location>
</feature>
<dbReference type="Gene3D" id="3.90.550.10">
    <property type="entry name" value="Spore Coat Polysaccharide Biosynthesis Protein SpsA, Chain A"/>
    <property type="match status" value="1"/>
</dbReference>
<organism evidence="2">
    <name type="scientific">Faucicola osloensis</name>
    <name type="common">Moraxella osloensis</name>
    <dbReference type="NCBI Taxonomy" id="34062"/>
    <lineage>
        <taxon>Bacteria</taxon>
        <taxon>Pseudomonadati</taxon>
        <taxon>Pseudomonadota</taxon>
        <taxon>Gammaproteobacteria</taxon>
        <taxon>Moraxellales</taxon>
        <taxon>Moraxellaceae</taxon>
        <taxon>Faucicola</taxon>
    </lineage>
</organism>
<name>A0AAD0AES0_FAUOS</name>